<evidence type="ECO:0000256" key="15">
    <source>
        <dbReference type="PIRSR" id="PIRSR000114-2"/>
    </source>
</evidence>
<organism evidence="20 21">
    <name type="scientific">Pararobbsia alpina</name>
    <dbReference type="NCBI Taxonomy" id="621374"/>
    <lineage>
        <taxon>Bacteria</taxon>
        <taxon>Pseudomonadati</taxon>
        <taxon>Pseudomonadota</taxon>
        <taxon>Betaproteobacteria</taxon>
        <taxon>Burkholderiales</taxon>
        <taxon>Burkholderiaceae</taxon>
        <taxon>Pararobbsia</taxon>
    </lineage>
</organism>
<evidence type="ECO:0000256" key="13">
    <source>
        <dbReference type="HAMAP-Rule" id="MF_00394"/>
    </source>
</evidence>
<dbReference type="PRINTS" id="PR00077">
    <property type="entry name" value="GPDHDRGNASE"/>
</dbReference>
<dbReference type="Gene3D" id="3.40.50.720">
    <property type="entry name" value="NAD(P)-binding Rossmann-like Domain"/>
    <property type="match status" value="1"/>
</dbReference>
<keyword evidence="2 13" id="KW-0444">Lipid biosynthesis</keyword>
<keyword evidence="3 13" id="KW-0521">NADP</keyword>
<comment type="caution">
    <text evidence="13">Lacks conserved residue(s) required for the propagation of feature annotation.</text>
</comment>
<dbReference type="PANTHER" id="PTHR11728:SF1">
    <property type="entry name" value="GLYCEROL-3-PHOSPHATE DEHYDROGENASE [NAD(+)] 2, CHLOROPLASTIC"/>
    <property type="match status" value="1"/>
</dbReference>
<evidence type="ECO:0000256" key="14">
    <source>
        <dbReference type="PIRSR" id="PIRSR000114-1"/>
    </source>
</evidence>
<feature type="active site" description="Proton acceptor" evidence="13 14">
    <location>
        <position position="192"/>
    </location>
</feature>
<evidence type="ECO:0000256" key="11">
    <source>
        <dbReference type="ARBA" id="ARBA00069372"/>
    </source>
</evidence>
<feature type="binding site" evidence="13">
    <location>
        <position position="255"/>
    </location>
    <ligand>
        <name>sn-glycerol 3-phosphate</name>
        <dbReference type="ChEBI" id="CHEBI:57597"/>
    </ligand>
</feature>
<protein>
    <recommendedName>
        <fullName evidence="11 13">Glycerol-3-phosphate dehydrogenase [NAD(P)+]</fullName>
        <ecNumber evidence="10 13">1.1.1.94</ecNumber>
    </recommendedName>
    <alternativeName>
        <fullName evidence="13">NAD(P)(+)-dependent glycerol-3-phosphate dehydrogenase</fullName>
    </alternativeName>
    <alternativeName>
        <fullName evidence="12 13">NAD(P)H-dependent dihydroxyacetone-phosphate reductase</fullName>
    </alternativeName>
</protein>
<dbReference type="AlphaFoldDB" id="A0A6S7B688"/>
<dbReference type="Pfam" id="PF01210">
    <property type="entry name" value="NAD_Gly3P_dh_N"/>
    <property type="match status" value="1"/>
</dbReference>
<dbReference type="EC" id="1.1.1.94" evidence="10 13"/>
<feature type="binding site" evidence="15">
    <location>
        <position position="108"/>
    </location>
    <ligand>
        <name>substrate</name>
    </ligand>
</feature>
<gene>
    <name evidence="13 20" type="primary">gpsA</name>
    <name evidence="20" type="ORF">LMG28138_02647</name>
</gene>
<dbReference type="GO" id="GO:0051287">
    <property type="term" value="F:NAD binding"/>
    <property type="evidence" value="ECO:0007669"/>
    <property type="project" value="InterPro"/>
</dbReference>
<dbReference type="InterPro" id="IPR008927">
    <property type="entry name" value="6-PGluconate_DH-like_C_sf"/>
</dbReference>
<evidence type="ECO:0000256" key="4">
    <source>
        <dbReference type="ARBA" id="ARBA00023002"/>
    </source>
</evidence>
<feature type="binding site" evidence="13">
    <location>
        <position position="108"/>
    </location>
    <ligand>
        <name>NADPH</name>
        <dbReference type="ChEBI" id="CHEBI:57783"/>
    </ligand>
</feature>
<dbReference type="GO" id="GO:0006650">
    <property type="term" value="P:glycerophospholipid metabolic process"/>
    <property type="evidence" value="ECO:0007669"/>
    <property type="project" value="UniProtKB-UniRule"/>
</dbReference>
<dbReference type="GO" id="GO:0047952">
    <property type="term" value="F:glycerol-3-phosphate dehydrogenase [NAD(P)+] activity"/>
    <property type="evidence" value="ECO:0007669"/>
    <property type="project" value="UniProtKB-UniRule"/>
</dbReference>
<feature type="binding site" evidence="13">
    <location>
        <position position="108"/>
    </location>
    <ligand>
        <name>sn-glycerol 3-phosphate</name>
        <dbReference type="ChEBI" id="CHEBI:57597"/>
    </ligand>
</feature>
<evidence type="ECO:0000256" key="9">
    <source>
        <dbReference type="ARBA" id="ARBA00052716"/>
    </source>
</evidence>
<feature type="domain" description="Glycerol-3-phosphate dehydrogenase NAD-dependent N-terminal" evidence="18">
    <location>
        <begin position="2"/>
        <end position="159"/>
    </location>
</feature>
<feature type="binding site" evidence="13">
    <location>
        <position position="47"/>
    </location>
    <ligand>
        <name>NADPH</name>
        <dbReference type="ChEBI" id="CHEBI:57783"/>
    </ligand>
</feature>
<accession>A0A6S7B688</accession>
<feature type="binding site" evidence="13">
    <location>
        <position position="139"/>
    </location>
    <ligand>
        <name>sn-glycerol 3-phosphate</name>
        <dbReference type="ChEBI" id="CHEBI:57597"/>
    </ligand>
</feature>
<evidence type="ECO:0000256" key="6">
    <source>
        <dbReference type="ARBA" id="ARBA00023098"/>
    </source>
</evidence>
<dbReference type="GO" id="GO:0005829">
    <property type="term" value="C:cytosol"/>
    <property type="evidence" value="ECO:0007669"/>
    <property type="project" value="TreeGrafter"/>
</dbReference>
<feature type="binding site" evidence="13">
    <location>
        <position position="256"/>
    </location>
    <ligand>
        <name>NADPH</name>
        <dbReference type="ChEBI" id="CHEBI:57783"/>
    </ligand>
</feature>
<feature type="binding site" evidence="13">
    <location>
        <position position="245"/>
    </location>
    <ligand>
        <name>sn-glycerol 3-phosphate</name>
        <dbReference type="ChEBI" id="CHEBI:57597"/>
    </ligand>
</feature>
<dbReference type="InterPro" id="IPR006109">
    <property type="entry name" value="G3P_DH_NAD-dep_C"/>
</dbReference>
<feature type="binding site" evidence="16">
    <location>
        <begin position="7"/>
        <end position="12"/>
    </location>
    <ligand>
        <name>NAD(+)</name>
        <dbReference type="ChEBI" id="CHEBI:57540"/>
    </ligand>
</feature>
<keyword evidence="4 13" id="KW-0560">Oxidoreductase</keyword>
<feature type="binding site" evidence="13">
    <location>
        <position position="192"/>
    </location>
    <ligand>
        <name>sn-glycerol 3-phosphate</name>
        <dbReference type="ChEBI" id="CHEBI:57597"/>
    </ligand>
</feature>
<dbReference type="FunFam" id="3.40.50.720:FF:000019">
    <property type="entry name" value="Glycerol-3-phosphate dehydrogenase [NAD(P)+]"/>
    <property type="match status" value="1"/>
</dbReference>
<dbReference type="GO" id="GO:0008654">
    <property type="term" value="P:phospholipid biosynthetic process"/>
    <property type="evidence" value="ECO:0007669"/>
    <property type="project" value="UniProtKB-KW"/>
</dbReference>
<feature type="binding site" evidence="13">
    <location>
        <position position="137"/>
    </location>
    <ligand>
        <name>sn-glycerol 3-phosphate</name>
        <dbReference type="ChEBI" id="CHEBI:57597"/>
    </ligand>
</feature>
<evidence type="ECO:0000256" key="7">
    <source>
        <dbReference type="ARBA" id="ARBA00023209"/>
    </source>
</evidence>
<dbReference type="FunFam" id="1.10.1040.10:FF:000001">
    <property type="entry name" value="Glycerol-3-phosphate dehydrogenase [NAD(P)+]"/>
    <property type="match status" value="1"/>
</dbReference>
<reference evidence="20 21" key="1">
    <citation type="submission" date="2020-04" db="EMBL/GenBank/DDBJ databases">
        <authorList>
            <person name="De Canck E."/>
        </authorList>
    </citation>
    <scope>NUCLEOTIDE SEQUENCE [LARGE SCALE GENOMIC DNA]</scope>
    <source>
        <strain evidence="20 21">LMG 28138</strain>
    </source>
</reference>
<keyword evidence="6 13" id="KW-0443">Lipid metabolism</keyword>
<proteinExistence type="inferred from homology"/>
<comment type="catalytic activity">
    <reaction evidence="13">
        <text>sn-glycerol 3-phosphate + NAD(+) = dihydroxyacetone phosphate + NADH + H(+)</text>
        <dbReference type="Rhea" id="RHEA:11092"/>
        <dbReference type="ChEBI" id="CHEBI:15378"/>
        <dbReference type="ChEBI" id="CHEBI:57540"/>
        <dbReference type="ChEBI" id="CHEBI:57597"/>
        <dbReference type="ChEBI" id="CHEBI:57642"/>
        <dbReference type="ChEBI" id="CHEBI:57945"/>
        <dbReference type="EC" id="1.1.1.94"/>
    </reaction>
</comment>
<evidence type="ECO:0000313" key="21">
    <source>
        <dbReference type="Proteomes" id="UP000494115"/>
    </source>
</evidence>
<feature type="binding site" evidence="13">
    <location>
        <position position="280"/>
    </location>
    <ligand>
        <name>NADPH</name>
        <dbReference type="ChEBI" id="CHEBI:57783"/>
    </ligand>
</feature>
<dbReference type="SUPFAM" id="SSF51735">
    <property type="entry name" value="NAD(P)-binding Rossmann-fold domains"/>
    <property type="match status" value="1"/>
</dbReference>
<feature type="binding site" evidence="13">
    <location>
        <position position="30"/>
    </location>
    <ligand>
        <name>NADPH</name>
        <dbReference type="ChEBI" id="CHEBI:57783"/>
    </ligand>
</feature>
<name>A0A6S7B688_9BURK</name>
<feature type="binding site" evidence="13">
    <location>
        <position position="257"/>
    </location>
    <ligand>
        <name>sn-glycerol 3-phosphate</name>
        <dbReference type="ChEBI" id="CHEBI:57597"/>
    </ligand>
</feature>
<feature type="binding site" evidence="13">
    <location>
        <position position="11"/>
    </location>
    <ligand>
        <name>NADPH</name>
        <dbReference type="ChEBI" id="CHEBI:57783"/>
    </ligand>
</feature>
<evidence type="ECO:0000259" key="18">
    <source>
        <dbReference type="Pfam" id="PF01210"/>
    </source>
</evidence>
<keyword evidence="13" id="KW-0547">Nucleotide-binding</keyword>
<dbReference type="NCBIfam" id="NF000942">
    <property type="entry name" value="PRK00094.1-4"/>
    <property type="match status" value="1"/>
</dbReference>
<evidence type="ECO:0000259" key="19">
    <source>
        <dbReference type="Pfam" id="PF07479"/>
    </source>
</evidence>
<comment type="function">
    <text evidence="13">Catalyzes the reduction of the glycolytic intermediate dihydroxyacetone phosphate (DHAP) to sn-glycerol 3-phosphate (G3P), the key precursor for phospholipid synthesis.</text>
</comment>
<comment type="pathway">
    <text evidence="13">Membrane lipid metabolism; glycerophospholipid metabolism.</text>
</comment>
<evidence type="ECO:0000313" key="20">
    <source>
        <dbReference type="EMBL" id="CAB3788628.1"/>
    </source>
</evidence>
<keyword evidence="7 13" id="KW-0594">Phospholipid biosynthesis</keyword>
<evidence type="ECO:0000256" key="8">
    <source>
        <dbReference type="ARBA" id="ARBA00023264"/>
    </source>
</evidence>
<evidence type="ECO:0000256" key="3">
    <source>
        <dbReference type="ARBA" id="ARBA00022857"/>
    </source>
</evidence>
<evidence type="ECO:0000256" key="1">
    <source>
        <dbReference type="ARBA" id="ARBA00011009"/>
    </source>
</evidence>
<dbReference type="NCBIfam" id="NF000940">
    <property type="entry name" value="PRK00094.1-2"/>
    <property type="match status" value="1"/>
</dbReference>
<dbReference type="Proteomes" id="UP000494115">
    <property type="component" value="Unassembled WGS sequence"/>
</dbReference>
<dbReference type="GO" id="GO:0046168">
    <property type="term" value="P:glycerol-3-phosphate catabolic process"/>
    <property type="evidence" value="ECO:0007669"/>
    <property type="project" value="InterPro"/>
</dbReference>
<dbReference type="InterPro" id="IPR013328">
    <property type="entry name" value="6PGD_dom2"/>
</dbReference>
<evidence type="ECO:0000256" key="10">
    <source>
        <dbReference type="ARBA" id="ARBA00066687"/>
    </source>
</evidence>
<dbReference type="GO" id="GO:0046167">
    <property type="term" value="P:glycerol-3-phosphate biosynthetic process"/>
    <property type="evidence" value="ECO:0007669"/>
    <property type="project" value="UniProtKB-UniRule"/>
</dbReference>
<evidence type="ECO:0000256" key="16">
    <source>
        <dbReference type="PIRSR" id="PIRSR000114-3"/>
    </source>
</evidence>
<dbReference type="HAMAP" id="MF_00394">
    <property type="entry name" value="NAD_Glyc3P_dehydrog"/>
    <property type="match status" value="1"/>
</dbReference>
<dbReference type="EMBL" id="CADIKM010000010">
    <property type="protein sequence ID" value="CAB3788628.1"/>
    <property type="molecule type" value="Genomic_DNA"/>
</dbReference>
<feature type="binding site" evidence="16">
    <location>
        <position position="256"/>
    </location>
    <ligand>
        <name>NAD(+)</name>
        <dbReference type="ChEBI" id="CHEBI:57540"/>
    </ligand>
</feature>
<evidence type="ECO:0000256" key="17">
    <source>
        <dbReference type="RuleBase" id="RU000437"/>
    </source>
</evidence>
<dbReference type="Gene3D" id="1.10.1040.10">
    <property type="entry name" value="N-(1-d-carboxylethyl)-l-norvaline Dehydrogenase, domain 2"/>
    <property type="match status" value="1"/>
</dbReference>
<dbReference type="InterPro" id="IPR036291">
    <property type="entry name" value="NAD(P)-bd_dom_sf"/>
</dbReference>
<keyword evidence="21" id="KW-1185">Reference proteome</keyword>
<dbReference type="PANTHER" id="PTHR11728">
    <property type="entry name" value="GLYCEROL-3-PHOSPHATE DEHYDROGENASE"/>
    <property type="match status" value="1"/>
</dbReference>
<comment type="similarity">
    <text evidence="1 13 17">Belongs to the NAD-dependent glycerol-3-phosphate dehydrogenase family.</text>
</comment>
<dbReference type="GO" id="GO:0005975">
    <property type="term" value="P:carbohydrate metabolic process"/>
    <property type="evidence" value="ECO:0007669"/>
    <property type="project" value="InterPro"/>
</dbReference>
<dbReference type="PROSITE" id="PS00957">
    <property type="entry name" value="NAD_G3PDH"/>
    <property type="match status" value="1"/>
</dbReference>
<feature type="binding site" evidence="13">
    <location>
        <position position="141"/>
    </location>
    <ligand>
        <name>NADPH</name>
        <dbReference type="ChEBI" id="CHEBI:57783"/>
    </ligand>
</feature>
<dbReference type="SUPFAM" id="SSF48179">
    <property type="entry name" value="6-phosphogluconate dehydrogenase C-terminal domain-like"/>
    <property type="match status" value="1"/>
</dbReference>
<comment type="catalytic activity">
    <reaction evidence="9">
        <text>sn-glycerol 3-phosphate + NADP(+) = dihydroxyacetone phosphate + NADPH + H(+)</text>
        <dbReference type="Rhea" id="RHEA:11096"/>
        <dbReference type="ChEBI" id="CHEBI:15378"/>
        <dbReference type="ChEBI" id="CHEBI:57597"/>
        <dbReference type="ChEBI" id="CHEBI:57642"/>
        <dbReference type="ChEBI" id="CHEBI:57783"/>
        <dbReference type="ChEBI" id="CHEBI:58349"/>
        <dbReference type="EC" id="1.1.1.94"/>
    </reaction>
    <physiologicalReaction direction="right-to-left" evidence="9">
        <dbReference type="Rhea" id="RHEA:11098"/>
    </physiologicalReaction>
</comment>
<comment type="subcellular location">
    <subcellularLocation>
        <location evidence="13">Cytoplasm</location>
    </subcellularLocation>
</comment>
<dbReference type="InterPro" id="IPR011128">
    <property type="entry name" value="G3P_DH_NAD-dep_N"/>
</dbReference>
<keyword evidence="5 13" id="KW-0520">NAD</keyword>
<dbReference type="UniPathway" id="UPA00940"/>
<keyword evidence="8 13" id="KW-1208">Phospholipid metabolism</keyword>
<dbReference type="InterPro" id="IPR006168">
    <property type="entry name" value="G3P_DH_NAD-dep"/>
</dbReference>
<feature type="binding site" evidence="13">
    <location>
        <position position="282"/>
    </location>
    <ligand>
        <name>NADPH</name>
        <dbReference type="ChEBI" id="CHEBI:57783"/>
    </ligand>
</feature>
<evidence type="ECO:0000256" key="5">
    <source>
        <dbReference type="ARBA" id="ARBA00023027"/>
    </source>
</evidence>
<feature type="binding site" evidence="15">
    <location>
        <begin position="256"/>
        <end position="257"/>
    </location>
    <ligand>
        <name>substrate</name>
    </ligand>
</feature>
<keyword evidence="13" id="KW-0963">Cytoplasm</keyword>
<evidence type="ECO:0000256" key="12">
    <source>
        <dbReference type="ARBA" id="ARBA00080511"/>
    </source>
</evidence>
<sequence>MKVVVLGAGAWGTALAAHLGERHDTVLWARDPALVATLARERRNDAYLPGTVLPDSIHFESDLPSAVRHACDDDALVVVATPVAGLRESCVAMREQACVPANLIWLCKGFERETHLLPHQVVDAELGAHPHAGALSGPSFAREVAAHLPVALTIASVSAQCRKRTVEAFHAGAMRIYTGDDVIGVEVGGAVKNVLAIATGIADGLALGLNARAALVTRGLAEMTRLGVALGGHADTFTGLTGVGDLILTATGDLSRNRTVGLELAKGRSLADILGSLGHVAEGVRCAQAVAALAREHCVEMPITEAVCAVLFDGVSPGAAVDALLRRDARSENIGVA</sequence>
<evidence type="ECO:0000256" key="2">
    <source>
        <dbReference type="ARBA" id="ARBA00022516"/>
    </source>
</evidence>
<feature type="binding site" evidence="13">
    <location>
        <position position="256"/>
    </location>
    <ligand>
        <name>sn-glycerol 3-phosphate</name>
        <dbReference type="ChEBI" id="CHEBI:57597"/>
    </ligand>
</feature>
<dbReference type="Pfam" id="PF07479">
    <property type="entry name" value="NAD_Gly3P_dh_C"/>
    <property type="match status" value="1"/>
</dbReference>
<dbReference type="PIRSF" id="PIRSF000114">
    <property type="entry name" value="Glycerol-3-P_dh"/>
    <property type="match status" value="1"/>
</dbReference>
<feature type="domain" description="Glycerol-3-phosphate dehydrogenase NAD-dependent C-terminal" evidence="19">
    <location>
        <begin position="181"/>
        <end position="321"/>
    </location>
</feature>
<dbReference type="RefSeq" id="WP_175105208.1">
    <property type="nucleotide sequence ID" value="NZ_CADIKM010000010.1"/>
</dbReference>
<feature type="binding site" evidence="16">
    <location>
        <position position="141"/>
    </location>
    <ligand>
        <name>NAD(+)</name>
        <dbReference type="ChEBI" id="CHEBI:57540"/>
    </ligand>
</feature>